<accession>A0A6I4LVP2</accession>
<keyword evidence="2" id="KW-1185">Reference proteome</keyword>
<proteinExistence type="predicted"/>
<dbReference type="Gene3D" id="6.10.280.50">
    <property type="match status" value="1"/>
</dbReference>
<organism evidence="1 2">
    <name type="scientific">Sphingorhabdus profundilacus</name>
    <dbReference type="NCBI Taxonomy" id="2509718"/>
    <lineage>
        <taxon>Bacteria</taxon>
        <taxon>Pseudomonadati</taxon>
        <taxon>Pseudomonadota</taxon>
        <taxon>Alphaproteobacteria</taxon>
        <taxon>Sphingomonadales</taxon>
        <taxon>Sphingomonadaceae</taxon>
        <taxon>Sphingorhabdus</taxon>
    </lineage>
</organism>
<dbReference type="InterPro" id="IPR038444">
    <property type="entry name" value="DUF465_sf"/>
</dbReference>
<dbReference type="AlphaFoldDB" id="A0A6I4LVP2"/>
<evidence type="ECO:0000313" key="2">
    <source>
        <dbReference type="Proteomes" id="UP000471147"/>
    </source>
</evidence>
<name>A0A6I4LVP2_9SPHN</name>
<dbReference type="EMBL" id="SDWJ01000002">
    <property type="protein sequence ID" value="MVZ97607.1"/>
    <property type="molecule type" value="Genomic_DNA"/>
</dbReference>
<protein>
    <submittedName>
        <fullName evidence="1">DUF465 domain-containing protein</fullName>
    </submittedName>
</protein>
<reference evidence="1 2" key="1">
    <citation type="submission" date="2019-01" db="EMBL/GenBank/DDBJ databases">
        <title>Sphingorhabdus lacus sp.nov., isolated from an oligotrophic freshwater lake.</title>
        <authorList>
            <person name="Park M."/>
        </authorList>
    </citation>
    <scope>NUCLEOTIDE SEQUENCE [LARGE SCALE GENOMIC DNA]</scope>
    <source>
        <strain evidence="1 2">IMCC26285</strain>
    </source>
</reference>
<evidence type="ECO:0000313" key="1">
    <source>
        <dbReference type="EMBL" id="MVZ97607.1"/>
    </source>
</evidence>
<dbReference type="InterPro" id="IPR007420">
    <property type="entry name" value="DUF465"/>
</dbReference>
<gene>
    <name evidence="1" type="ORF">EUU23_07795</name>
</gene>
<dbReference type="Pfam" id="PF04325">
    <property type="entry name" value="DUF465"/>
    <property type="match status" value="1"/>
</dbReference>
<sequence>MTALSYRLLMIHSKLDAEVDYEQKRRFPDLFRLLRLKKLRLVIKDRMAHLASVRQIGMA</sequence>
<dbReference type="Proteomes" id="UP000471147">
    <property type="component" value="Unassembled WGS sequence"/>
</dbReference>
<comment type="caution">
    <text evidence="1">The sequence shown here is derived from an EMBL/GenBank/DDBJ whole genome shotgun (WGS) entry which is preliminary data.</text>
</comment>